<sequence length="312" mass="35117">MELASRQVLLVSAPDAFSSWGGLFSLVFGVFYMLFGSRRMSPFGIIQKYMLRSRTKAMIANIYGNWKRDSSGNYYCRDSEGIPRMEDGIKGGSSYISLGRRASSSADLPLQDRQQVPLPYLPGNTDSSDSSNIVLEQQYMTQFSNTKAASDGNANNVYSLQQQIHHGEFLALRDQVEAHAKILRHLQGHEQRFKDTETLLKEFYLDMDLVDTKALAQDTALLTSTTVENVDTTSNQGKEQSSWRKSLSDGLFRTNQHPVLTRNTSDDSEERIALRESGFAMGFHGNPRADSPKHPNNRPNSSMEMIQYVHEP</sequence>
<proteinExistence type="predicted"/>
<accession>A0A1Y2GWG8</accession>
<keyword evidence="4" id="KW-1185">Reference proteome</keyword>
<evidence type="ECO:0000313" key="3">
    <source>
        <dbReference type="EMBL" id="ORZ26607.1"/>
    </source>
</evidence>
<evidence type="ECO:0000313" key="4">
    <source>
        <dbReference type="Proteomes" id="UP000193648"/>
    </source>
</evidence>
<dbReference type="InParanoid" id="A0A1Y2GWG8"/>
<dbReference type="GeneID" id="33561741"/>
<gene>
    <name evidence="3" type="ORF">BCR41DRAFT_202676</name>
</gene>
<protein>
    <submittedName>
        <fullName evidence="3">Uncharacterized protein</fullName>
    </submittedName>
</protein>
<dbReference type="EMBL" id="MCFF01000006">
    <property type="protein sequence ID" value="ORZ26607.1"/>
    <property type="molecule type" value="Genomic_DNA"/>
</dbReference>
<dbReference type="RefSeq" id="XP_021884370.1">
    <property type="nucleotide sequence ID" value="XM_022019897.1"/>
</dbReference>
<reference evidence="3 4" key="1">
    <citation type="submission" date="2016-07" db="EMBL/GenBank/DDBJ databases">
        <title>Pervasive Adenine N6-methylation of Active Genes in Fungi.</title>
        <authorList>
            <consortium name="DOE Joint Genome Institute"/>
            <person name="Mondo S.J."/>
            <person name="Dannebaum R.O."/>
            <person name="Kuo R.C."/>
            <person name="Labutti K."/>
            <person name="Haridas S."/>
            <person name="Kuo A."/>
            <person name="Salamov A."/>
            <person name="Ahrendt S.R."/>
            <person name="Lipzen A."/>
            <person name="Sullivan W."/>
            <person name="Andreopoulos W.B."/>
            <person name="Clum A."/>
            <person name="Lindquist E."/>
            <person name="Daum C."/>
            <person name="Ramamoorthy G.K."/>
            <person name="Gryganskyi A."/>
            <person name="Culley D."/>
            <person name="Magnuson J.K."/>
            <person name="James T.Y."/>
            <person name="O'Malley M.A."/>
            <person name="Stajich J.E."/>
            <person name="Spatafora J.W."/>
            <person name="Visel A."/>
            <person name="Grigoriev I.V."/>
        </authorList>
    </citation>
    <scope>NUCLEOTIDE SEQUENCE [LARGE SCALE GENOMIC DNA]</scope>
    <source>
        <strain evidence="3 4">NRRL 3116</strain>
    </source>
</reference>
<evidence type="ECO:0000256" key="1">
    <source>
        <dbReference type="SAM" id="MobiDB-lite"/>
    </source>
</evidence>
<keyword evidence="2" id="KW-1133">Transmembrane helix</keyword>
<comment type="caution">
    <text evidence="3">The sequence shown here is derived from an EMBL/GenBank/DDBJ whole genome shotgun (WGS) entry which is preliminary data.</text>
</comment>
<keyword evidence="2" id="KW-0472">Membrane</keyword>
<keyword evidence="2" id="KW-0812">Transmembrane</keyword>
<dbReference type="Proteomes" id="UP000193648">
    <property type="component" value="Unassembled WGS sequence"/>
</dbReference>
<feature type="region of interest" description="Disordered" evidence="1">
    <location>
        <begin position="280"/>
        <end position="312"/>
    </location>
</feature>
<organism evidence="3 4">
    <name type="scientific">Lobosporangium transversale</name>
    <dbReference type="NCBI Taxonomy" id="64571"/>
    <lineage>
        <taxon>Eukaryota</taxon>
        <taxon>Fungi</taxon>
        <taxon>Fungi incertae sedis</taxon>
        <taxon>Mucoromycota</taxon>
        <taxon>Mortierellomycotina</taxon>
        <taxon>Mortierellomycetes</taxon>
        <taxon>Mortierellales</taxon>
        <taxon>Mortierellaceae</taxon>
        <taxon>Lobosporangium</taxon>
    </lineage>
</organism>
<dbReference type="OrthoDB" id="2306594at2759"/>
<evidence type="ECO:0000256" key="2">
    <source>
        <dbReference type="SAM" id="Phobius"/>
    </source>
</evidence>
<dbReference type="AlphaFoldDB" id="A0A1Y2GWG8"/>
<name>A0A1Y2GWG8_9FUNG</name>
<feature type="transmembrane region" description="Helical" evidence="2">
    <location>
        <begin position="17"/>
        <end position="35"/>
    </location>
</feature>